<dbReference type="CDD" id="cd03808">
    <property type="entry name" value="GT4_CapM-like"/>
    <property type="match status" value="1"/>
</dbReference>
<dbReference type="SUPFAM" id="SSF53756">
    <property type="entry name" value="UDP-Glycosyltransferase/glycogen phosphorylase"/>
    <property type="match status" value="1"/>
</dbReference>
<evidence type="ECO:0000256" key="1">
    <source>
        <dbReference type="ARBA" id="ARBA00022676"/>
    </source>
</evidence>
<evidence type="ECO:0000259" key="4">
    <source>
        <dbReference type="Pfam" id="PF13439"/>
    </source>
</evidence>
<accession>A0AB37UI22</accession>
<dbReference type="EMBL" id="RSCK01000032">
    <property type="protein sequence ID" value="RUT11036.1"/>
    <property type="molecule type" value="Genomic_DNA"/>
</dbReference>
<keyword evidence="2 5" id="KW-0808">Transferase</keyword>
<dbReference type="RefSeq" id="WP_015153277.1">
    <property type="nucleotide sequence ID" value="NZ_JAVKZF010000002.1"/>
</dbReference>
<dbReference type="AlphaFoldDB" id="A0AB37UI22"/>
<dbReference type="Pfam" id="PF13439">
    <property type="entry name" value="Glyco_transf_4"/>
    <property type="match status" value="1"/>
</dbReference>
<name>A0AB37UI22_9CYAN</name>
<organism evidence="5 6">
    <name type="scientific">Chroococcidiopsis cubana SAG 39.79</name>
    <dbReference type="NCBI Taxonomy" id="388085"/>
    <lineage>
        <taxon>Bacteria</taxon>
        <taxon>Bacillati</taxon>
        <taxon>Cyanobacteriota</taxon>
        <taxon>Cyanophyceae</taxon>
        <taxon>Chroococcidiopsidales</taxon>
        <taxon>Chroococcidiopsidaceae</taxon>
        <taxon>Chroococcidiopsis</taxon>
    </lineage>
</organism>
<proteinExistence type="predicted"/>
<evidence type="ECO:0000313" key="5">
    <source>
        <dbReference type="EMBL" id="RUT11036.1"/>
    </source>
</evidence>
<dbReference type="GO" id="GO:0016757">
    <property type="term" value="F:glycosyltransferase activity"/>
    <property type="evidence" value="ECO:0007669"/>
    <property type="project" value="UniProtKB-KW"/>
</dbReference>
<feature type="domain" description="Glycosyltransferase subfamily 4-like N-terminal" evidence="4">
    <location>
        <begin position="24"/>
        <end position="180"/>
    </location>
</feature>
<protein>
    <submittedName>
        <fullName evidence="5">Glycosyl transferase family 1</fullName>
    </submittedName>
</protein>
<feature type="domain" description="Glycosyl transferase family 1" evidence="3">
    <location>
        <begin position="196"/>
        <end position="356"/>
    </location>
</feature>
<dbReference type="InterPro" id="IPR001296">
    <property type="entry name" value="Glyco_trans_1"/>
</dbReference>
<evidence type="ECO:0000256" key="2">
    <source>
        <dbReference type="ARBA" id="ARBA00022679"/>
    </source>
</evidence>
<keyword evidence="1" id="KW-0328">Glycosyltransferase</keyword>
<reference evidence="5 6" key="1">
    <citation type="journal article" date="2019" name="Genome Biol. Evol.">
        <title>Day and night: Metabolic profiles and evolutionary relationships of six axenic non-marine cyanobacteria.</title>
        <authorList>
            <person name="Will S.E."/>
            <person name="Henke P."/>
            <person name="Boedeker C."/>
            <person name="Huang S."/>
            <person name="Brinkmann H."/>
            <person name="Rohde M."/>
            <person name="Jarek M."/>
            <person name="Friedl T."/>
            <person name="Seufert S."/>
            <person name="Schumacher M."/>
            <person name="Overmann J."/>
            <person name="Neumann-Schaal M."/>
            <person name="Petersen J."/>
        </authorList>
    </citation>
    <scope>NUCLEOTIDE SEQUENCE [LARGE SCALE GENOMIC DNA]</scope>
    <source>
        <strain evidence="5 6">SAG 39.79</strain>
    </source>
</reference>
<keyword evidence="6" id="KW-1185">Reference proteome</keyword>
<dbReference type="Gene3D" id="3.40.50.2000">
    <property type="entry name" value="Glycogen Phosphorylase B"/>
    <property type="match status" value="2"/>
</dbReference>
<gene>
    <name evidence="5" type="ORF">DSM107010_36700</name>
</gene>
<dbReference type="PANTHER" id="PTHR12526:SF510">
    <property type="entry name" value="D-INOSITOL 3-PHOSPHATE GLYCOSYLTRANSFERASE"/>
    <property type="match status" value="1"/>
</dbReference>
<dbReference type="Proteomes" id="UP000282574">
    <property type="component" value="Unassembled WGS sequence"/>
</dbReference>
<dbReference type="Pfam" id="PF00534">
    <property type="entry name" value="Glycos_transf_1"/>
    <property type="match status" value="1"/>
</dbReference>
<dbReference type="PANTHER" id="PTHR12526">
    <property type="entry name" value="GLYCOSYLTRANSFERASE"/>
    <property type="match status" value="1"/>
</dbReference>
<dbReference type="InterPro" id="IPR028098">
    <property type="entry name" value="Glyco_trans_4-like_N"/>
</dbReference>
<evidence type="ECO:0000313" key="6">
    <source>
        <dbReference type="Proteomes" id="UP000282574"/>
    </source>
</evidence>
<evidence type="ECO:0000259" key="3">
    <source>
        <dbReference type="Pfam" id="PF00534"/>
    </source>
</evidence>
<sequence length="388" mass="43720">MNKLLIVTTVPATIDAFLFPYVHYFRTKGWRVDAMAQGISTNTNCLEAFDRVWEVEWSRNPLQLQNLMVAPQQIRQVVEQEGYDLVHVHTPVAAFVTRYALKNLRKRGQPKVIYTAHGFHFYRGGKLLKNAAFLSLEKLAGAWTDYLIVINREDEAAAKRYQIVPDERLRYTPGIGVDCDRYSSKFVSDSEIQMVRQELGLAPNAPLFLSIAELNPGKRHQDILQALAQLRRSDVHLALAGTGPQQAKLQQLAFQLGIAEQIHFLGYRRDIPALIRASVATVLASEREGLPRSIMESLCLETPAIGTKIRGIQDLLAEGCGLLVKVGDVKGLTEAMAHILDRPEEVKLMGQRGKERMNEYELQKIIEMYEQLYAEALGQKIVEVKTPA</sequence>
<comment type="caution">
    <text evidence="5">The sequence shown here is derived from an EMBL/GenBank/DDBJ whole genome shotgun (WGS) entry which is preliminary data.</text>
</comment>